<evidence type="ECO:0000259" key="4">
    <source>
        <dbReference type="PROSITE" id="PS50919"/>
    </source>
</evidence>
<evidence type="ECO:0000256" key="3">
    <source>
        <dbReference type="SAM" id="SignalP"/>
    </source>
</evidence>
<comment type="caution">
    <text evidence="5">The sequence shown here is derived from an EMBL/GenBank/DDBJ whole genome shotgun (WGS) entry which is preliminary data.</text>
</comment>
<evidence type="ECO:0000256" key="2">
    <source>
        <dbReference type="ARBA" id="ARBA00022737"/>
    </source>
</evidence>
<dbReference type="AlphaFoldDB" id="A0A812CHD6"/>
<feature type="signal peptide" evidence="3">
    <location>
        <begin position="1"/>
        <end position="24"/>
    </location>
</feature>
<evidence type="ECO:0000313" key="6">
    <source>
        <dbReference type="Proteomes" id="UP000597762"/>
    </source>
</evidence>
<dbReference type="PANTHER" id="PTHR46809">
    <property type="entry name" value="STROMAL CELL-DERIVED FACTOR 2-LIKE PROTEIN"/>
    <property type="match status" value="1"/>
</dbReference>
<dbReference type="CDD" id="cd23293">
    <property type="entry name" value="beta-trefoil_MIR_SDF2_meta"/>
    <property type="match status" value="1"/>
</dbReference>
<proteinExistence type="predicted"/>
<dbReference type="PROSITE" id="PS50919">
    <property type="entry name" value="MIR"/>
    <property type="match status" value="2"/>
</dbReference>
<dbReference type="Gene3D" id="2.80.10.50">
    <property type="match status" value="1"/>
</dbReference>
<dbReference type="SMART" id="SM00472">
    <property type="entry name" value="MIR"/>
    <property type="match status" value="3"/>
</dbReference>
<dbReference type="SUPFAM" id="SSF82109">
    <property type="entry name" value="MIR domain"/>
    <property type="match status" value="1"/>
</dbReference>
<protein>
    <submittedName>
        <fullName evidence="5">Stromal cell-derived factor 2-like protein,Stromal cell-derived factor 2,Stromal cell-derived factor 2-like protein 1</fullName>
    </submittedName>
</protein>
<reference evidence="5" key="1">
    <citation type="submission" date="2021-01" db="EMBL/GenBank/DDBJ databases">
        <authorList>
            <person name="Li R."/>
            <person name="Bekaert M."/>
        </authorList>
    </citation>
    <scope>NUCLEOTIDE SEQUENCE</scope>
    <source>
        <strain evidence="5">Farmed</strain>
    </source>
</reference>
<name>A0A812CHD6_ACAPH</name>
<dbReference type="PANTHER" id="PTHR46809:SF2">
    <property type="entry name" value="GH21273P"/>
    <property type="match status" value="1"/>
</dbReference>
<gene>
    <name evidence="5" type="ORF">SPHA_36080</name>
</gene>
<accession>A0A812CHD6</accession>
<dbReference type="OrthoDB" id="5588846at2759"/>
<keyword evidence="2" id="KW-0677">Repeat</keyword>
<dbReference type="Proteomes" id="UP000597762">
    <property type="component" value="Unassembled WGS sequence"/>
</dbReference>
<evidence type="ECO:0000313" key="5">
    <source>
        <dbReference type="EMBL" id="CAE1268414.1"/>
    </source>
</evidence>
<organism evidence="5 6">
    <name type="scientific">Acanthosepion pharaonis</name>
    <name type="common">Pharaoh cuttlefish</name>
    <name type="synonym">Sepia pharaonis</name>
    <dbReference type="NCBI Taxonomy" id="158019"/>
    <lineage>
        <taxon>Eukaryota</taxon>
        <taxon>Metazoa</taxon>
        <taxon>Spiralia</taxon>
        <taxon>Lophotrochozoa</taxon>
        <taxon>Mollusca</taxon>
        <taxon>Cephalopoda</taxon>
        <taxon>Coleoidea</taxon>
        <taxon>Decapodiformes</taxon>
        <taxon>Sepiida</taxon>
        <taxon>Sepiina</taxon>
        <taxon>Sepiidae</taxon>
        <taxon>Acanthosepion</taxon>
    </lineage>
</organism>
<dbReference type="InterPro" id="IPR036300">
    <property type="entry name" value="MIR_dom_sf"/>
</dbReference>
<evidence type="ECO:0000256" key="1">
    <source>
        <dbReference type="ARBA" id="ARBA00022729"/>
    </source>
</evidence>
<keyword evidence="1 3" id="KW-0732">Signal</keyword>
<keyword evidence="6" id="KW-1185">Reference proteome</keyword>
<feature type="domain" description="MIR" evidence="4">
    <location>
        <begin position="91"/>
        <end position="146"/>
    </location>
</feature>
<sequence length="222" mass="24842">MQSFIISFAFLTLLSLLTTSKTFAEKFDYEFVTCGTVLKLLNHFHNVRLHSHNIKYGSGSGQQSVTAVESSDDHNSYWQVRPKPGTSCFRGTPIKCEQTIQLMHLATRKNLHGHHFRSPLSNNLEVSAFGEDGVGDAGDDWVVVCNSGNWSRVESVRLKNVVTGNFLHVNGDVYGRPIQGQREVSGHPYPNEKNSWQAAEGIFIKPAPKPNSRLSREAHDEF</sequence>
<dbReference type="InterPro" id="IPR016093">
    <property type="entry name" value="MIR_motif"/>
</dbReference>
<dbReference type="Pfam" id="PF02815">
    <property type="entry name" value="MIR"/>
    <property type="match status" value="1"/>
</dbReference>
<feature type="domain" description="MIR" evidence="4">
    <location>
        <begin position="29"/>
        <end position="83"/>
    </location>
</feature>
<dbReference type="EMBL" id="CAHIKZ030001568">
    <property type="protein sequence ID" value="CAE1268414.1"/>
    <property type="molecule type" value="Genomic_DNA"/>
</dbReference>
<feature type="chain" id="PRO_5032706682" evidence="3">
    <location>
        <begin position="25"/>
        <end position="222"/>
    </location>
</feature>